<feature type="region of interest" description="Disordered" evidence="8">
    <location>
        <begin position="365"/>
        <end position="438"/>
    </location>
</feature>
<protein>
    <recommendedName>
        <fullName evidence="2">tRNA (adenine(58)-N(1))-methyltransferase</fullName>
        <ecNumber evidence="2">2.1.1.220</ecNumber>
    </recommendedName>
</protein>
<evidence type="ECO:0000256" key="6">
    <source>
        <dbReference type="ARBA" id="ARBA00022694"/>
    </source>
</evidence>
<dbReference type="EMBL" id="HBGN01026265">
    <property type="protein sequence ID" value="CAD9341637.1"/>
    <property type="molecule type" value="Transcribed_RNA"/>
</dbReference>
<feature type="domain" description="tRNA (adenine(58)-N(1))-methyltransferase catalytic subunit TRM61 C-terminal" evidence="9">
    <location>
        <begin position="165"/>
        <end position="371"/>
    </location>
</feature>
<sequence length="500" mass="56213">MDFGQPHVQRECVATKSNICVLPTKQNREQDDFVANKRAKLDNLVIKAANQVAMDIFCGPSMASKIEHSDGDDKTDQTNKLQEHEQHPNISNANCKLYPERSLPSQQIITPNSLVVIFESFTNLNFVYVQPDEIFSNRNGHFHHNDFIGKPFGSKVRSRANGGLGYLYLLKPTPELWTCSLPHRTQIVHELDSSLIIQSLDIRPNMTVCESGTGSGAMSHMLARSIAPHGKLHTFEFNGDRVKKAKEEFMKHGLDHLVTVHWRDVCGEKEEKCPDVNDNQEKRGMGGFDLPPSSVHAIFLDLPNPWLAIPHASKMLVDGGRIGSYSPCVEQTQRAVRALSEHGFHSIRTMEVRLREYYVDEVNLEDPPSEKRVDPQVNGDGGGKYIPPSLAKLQKNVQNSGSDNNNSTLDEKDVKEQINVKEDTEKKNSDNDNDAEAKMDNVILTVSKKKKKEQSCEANDVTELRFFSQKSYLCARPFATMRGHTAFLTFATRGNSQIKK</sequence>
<keyword evidence="7" id="KW-0539">Nucleus</keyword>
<evidence type="ECO:0000256" key="7">
    <source>
        <dbReference type="ARBA" id="ARBA00023242"/>
    </source>
</evidence>
<dbReference type="InterPro" id="IPR014816">
    <property type="entry name" value="tRNA_MeTrfase_Gcd14"/>
</dbReference>
<dbReference type="GO" id="GO:0031515">
    <property type="term" value="C:tRNA (m1A) methyltransferase complex"/>
    <property type="evidence" value="ECO:0007669"/>
    <property type="project" value="InterPro"/>
</dbReference>
<dbReference type="GO" id="GO:0005634">
    <property type="term" value="C:nucleus"/>
    <property type="evidence" value="ECO:0007669"/>
    <property type="project" value="UniProtKB-SubCell"/>
</dbReference>
<evidence type="ECO:0000256" key="1">
    <source>
        <dbReference type="ARBA" id="ARBA00004123"/>
    </source>
</evidence>
<dbReference type="PANTHER" id="PTHR12133">
    <property type="entry name" value="TRNA (ADENINE(58)-N(1))-METHYLTRANSFERASE"/>
    <property type="match status" value="1"/>
</dbReference>
<keyword evidence="5" id="KW-0949">S-adenosyl-L-methionine</keyword>
<evidence type="ECO:0000256" key="2">
    <source>
        <dbReference type="ARBA" id="ARBA00012796"/>
    </source>
</evidence>
<dbReference type="SUPFAM" id="SSF53335">
    <property type="entry name" value="S-adenosyl-L-methionine-dependent methyltransferases"/>
    <property type="match status" value="1"/>
</dbReference>
<feature type="compositionally biased region" description="Polar residues" evidence="8">
    <location>
        <begin position="395"/>
        <end position="408"/>
    </location>
</feature>
<dbReference type="AlphaFoldDB" id="A0A6U3Z155"/>
<feature type="compositionally biased region" description="Basic and acidic residues" evidence="8">
    <location>
        <begin position="409"/>
        <end position="438"/>
    </location>
</feature>
<organism evidence="10">
    <name type="scientific">Ditylum brightwellii</name>
    <dbReference type="NCBI Taxonomy" id="49249"/>
    <lineage>
        <taxon>Eukaryota</taxon>
        <taxon>Sar</taxon>
        <taxon>Stramenopiles</taxon>
        <taxon>Ochrophyta</taxon>
        <taxon>Bacillariophyta</taxon>
        <taxon>Mediophyceae</taxon>
        <taxon>Lithodesmiophycidae</taxon>
        <taxon>Lithodesmiales</taxon>
        <taxon>Lithodesmiaceae</taxon>
        <taxon>Ditylum</taxon>
    </lineage>
</organism>
<dbReference type="PROSITE" id="PS51620">
    <property type="entry name" value="SAM_TRM61"/>
    <property type="match status" value="1"/>
</dbReference>
<dbReference type="GO" id="GO:0160107">
    <property type="term" value="F:tRNA (adenine(58)-N1)-methyltransferase activity"/>
    <property type="evidence" value="ECO:0007669"/>
    <property type="project" value="UniProtKB-EC"/>
</dbReference>
<dbReference type="InterPro" id="IPR029063">
    <property type="entry name" value="SAM-dependent_MTases_sf"/>
</dbReference>
<dbReference type="Pfam" id="PF08704">
    <property type="entry name" value="GCD14"/>
    <property type="match status" value="1"/>
</dbReference>
<comment type="subcellular location">
    <subcellularLocation>
        <location evidence="1">Nucleus</location>
    </subcellularLocation>
</comment>
<name>A0A6U3Z155_9STRA</name>
<dbReference type="InterPro" id="IPR049470">
    <property type="entry name" value="TRM61_C"/>
</dbReference>
<evidence type="ECO:0000259" key="9">
    <source>
        <dbReference type="Pfam" id="PF08704"/>
    </source>
</evidence>
<evidence type="ECO:0000256" key="3">
    <source>
        <dbReference type="ARBA" id="ARBA00022603"/>
    </source>
</evidence>
<dbReference type="GO" id="GO:0030488">
    <property type="term" value="P:tRNA methylation"/>
    <property type="evidence" value="ECO:0007669"/>
    <property type="project" value="InterPro"/>
</dbReference>
<dbReference type="PANTHER" id="PTHR12133:SF2">
    <property type="entry name" value="TRNA (ADENINE(58)-N(1))-METHYLTRANSFERASE CATALYTIC SUBUNIT TRMT61A"/>
    <property type="match status" value="1"/>
</dbReference>
<keyword evidence="6" id="KW-0819">tRNA processing</keyword>
<proteinExistence type="predicted"/>
<feature type="compositionally biased region" description="Basic and acidic residues" evidence="8">
    <location>
        <begin position="65"/>
        <end position="87"/>
    </location>
</feature>
<feature type="region of interest" description="Disordered" evidence="8">
    <location>
        <begin position="65"/>
        <end position="96"/>
    </location>
</feature>
<accession>A0A6U3Z155</accession>
<dbReference type="EC" id="2.1.1.220" evidence="2"/>
<evidence type="ECO:0000256" key="4">
    <source>
        <dbReference type="ARBA" id="ARBA00022679"/>
    </source>
</evidence>
<evidence type="ECO:0000313" key="10">
    <source>
        <dbReference type="EMBL" id="CAD9341637.1"/>
    </source>
</evidence>
<dbReference type="Gene3D" id="3.40.50.150">
    <property type="entry name" value="Vaccinia Virus protein VP39"/>
    <property type="match status" value="1"/>
</dbReference>
<gene>
    <name evidence="10" type="ORF">DBRI1063_LOCUS16881</name>
</gene>
<reference evidence="10" key="1">
    <citation type="submission" date="2021-01" db="EMBL/GenBank/DDBJ databases">
        <authorList>
            <person name="Corre E."/>
            <person name="Pelletier E."/>
            <person name="Niang G."/>
            <person name="Scheremetjew M."/>
            <person name="Finn R."/>
            <person name="Kale V."/>
            <person name="Holt S."/>
            <person name="Cochrane G."/>
            <person name="Meng A."/>
            <person name="Brown T."/>
            <person name="Cohen L."/>
        </authorList>
    </citation>
    <scope>NUCLEOTIDE SEQUENCE</scope>
    <source>
        <strain evidence="10">Pop2</strain>
    </source>
</reference>
<dbReference type="Gene3D" id="3.10.330.20">
    <property type="match status" value="1"/>
</dbReference>
<keyword evidence="3" id="KW-0489">Methyltransferase</keyword>
<evidence type="ECO:0000256" key="5">
    <source>
        <dbReference type="ARBA" id="ARBA00022691"/>
    </source>
</evidence>
<evidence type="ECO:0000256" key="8">
    <source>
        <dbReference type="SAM" id="MobiDB-lite"/>
    </source>
</evidence>
<keyword evidence="4" id="KW-0808">Transferase</keyword>